<evidence type="ECO:0000256" key="3">
    <source>
        <dbReference type="ARBA" id="ARBA00022723"/>
    </source>
</evidence>
<dbReference type="Gene3D" id="3.90.80.10">
    <property type="entry name" value="Inorganic pyrophosphatase"/>
    <property type="match status" value="1"/>
</dbReference>
<keyword evidence="5" id="KW-0460">Magnesium</keyword>
<keyword evidence="4 6" id="KW-0378">Hydrolase</keyword>
<evidence type="ECO:0000256" key="2">
    <source>
        <dbReference type="ARBA" id="ARBA00012146"/>
    </source>
</evidence>
<dbReference type="SUPFAM" id="SSF50324">
    <property type="entry name" value="Inorganic pyrophosphatase"/>
    <property type="match status" value="1"/>
</dbReference>
<sequence length="190" mass="21456">MANYLTLPTTTSKGRIRVVVETPRGAEAKLTYKPKKKLFEYTRPLPAGLAYPYDWGFLPSTLGDDGDALDGLVIHEATCAPGVVIKCDLLAALRVLQTENGETVRNDRFVFCPHKQDAHSESLLGENVPDRLRSEIEQFFLASVSGTDKQIEFEGWHDSSQALRNIHRAMRTFERKQRAARERSHISVRM</sequence>
<evidence type="ECO:0000256" key="5">
    <source>
        <dbReference type="ARBA" id="ARBA00022842"/>
    </source>
</evidence>
<dbReference type="InterPro" id="IPR036649">
    <property type="entry name" value="Pyrophosphatase_sf"/>
</dbReference>
<dbReference type="EMBL" id="JBEPMC010000001">
    <property type="protein sequence ID" value="MET3577552.1"/>
    <property type="molecule type" value="Genomic_DNA"/>
</dbReference>
<evidence type="ECO:0000313" key="7">
    <source>
        <dbReference type="Proteomes" id="UP001549204"/>
    </source>
</evidence>
<comment type="cofactor">
    <cofactor evidence="1">
        <name>Mg(2+)</name>
        <dbReference type="ChEBI" id="CHEBI:18420"/>
    </cofactor>
</comment>
<evidence type="ECO:0000256" key="1">
    <source>
        <dbReference type="ARBA" id="ARBA00001946"/>
    </source>
</evidence>
<reference evidence="6 7" key="1">
    <citation type="submission" date="2024-06" db="EMBL/GenBank/DDBJ databases">
        <title>Genomic Encyclopedia of Type Strains, Phase IV (KMG-IV): sequencing the most valuable type-strain genomes for metagenomic binning, comparative biology and taxonomic classification.</title>
        <authorList>
            <person name="Goeker M."/>
        </authorList>
    </citation>
    <scope>NUCLEOTIDE SEQUENCE [LARGE SCALE GENOMIC DNA]</scope>
    <source>
        <strain evidence="6 7">DSM 100022</strain>
    </source>
</reference>
<dbReference type="PANTHER" id="PTHR10286">
    <property type="entry name" value="INORGANIC PYROPHOSPHATASE"/>
    <property type="match status" value="1"/>
</dbReference>
<dbReference type="EC" id="3.6.1.1" evidence="2"/>
<keyword evidence="7" id="KW-1185">Reference proteome</keyword>
<name>A0ABV2GHQ3_9HYPH</name>
<organism evidence="6 7">
    <name type="scientific">Mesorhizobium robiniae</name>
    <dbReference type="NCBI Taxonomy" id="559315"/>
    <lineage>
        <taxon>Bacteria</taxon>
        <taxon>Pseudomonadati</taxon>
        <taxon>Pseudomonadota</taxon>
        <taxon>Alphaproteobacteria</taxon>
        <taxon>Hyphomicrobiales</taxon>
        <taxon>Phyllobacteriaceae</taxon>
        <taxon>Mesorhizobium</taxon>
    </lineage>
</organism>
<proteinExistence type="predicted"/>
<dbReference type="GO" id="GO:0004427">
    <property type="term" value="F:inorganic diphosphate phosphatase activity"/>
    <property type="evidence" value="ECO:0007669"/>
    <property type="project" value="UniProtKB-EC"/>
</dbReference>
<dbReference type="Pfam" id="PF00719">
    <property type="entry name" value="Pyrophosphatase"/>
    <property type="match status" value="1"/>
</dbReference>
<accession>A0ABV2GHQ3</accession>
<comment type="caution">
    <text evidence="6">The sequence shown here is derived from an EMBL/GenBank/DDBJ whole genome shotgun (WGS) entry which is preliminary data.</text>
</comment>
<gene>
    <name evidence="6" type="ORF">ABID19_000567</name>
</gene>
<evidence type="ECO:0000256" key="4">
    <source>
        <dbReference type="ARBA" id="ARBA00022801"/>
    </source>
</evidence>
<protein>
    <recommendedName>
        <fullName evidence="2">inorganic diphosphatase</fullName>
        <ecNumber evidence="2">3.6.1.1</ecNumber>
    </recommendedName>
</protein>
<dbReference type="InterPro" id="IPR008162">
    <property type="entry name" value="Pyrophosphatase"/>
</dbReference>
<evidence type="ECO:0000313" key="6">
    <source>
        <dbReference type="EMBL" id="MET3577552.1"/>
    </source>
</evidence>
<dbReference type="RefSeq" id="WP_352937554.1">
    <property type="nucleotide sequence ID" value="NZ_JBEPMC010000001.1"/>
</dbReference>
<dbReference type="Proteomes" id="UP001549204">
    <property type="component" value="Unassembled WGS sequence"/>
</dbReference>
<keyword evidence="3" id="KW-0479">Metal-binding</keyword>